<keyword evidence="2" id="KW-0540">Nuclease</keyword>
<keyword evidence="4" id="KW-0378">Hydrolase</keyword>
<dbReference type="GO" id="GO:0005634">
    <property type="term" value="C:nucleus"/>
    <property type="evidence" value="ECO:0007669"/>
    <property type="project" value="UniProtKB-SubCell"/>
</dbReference>
<dbReference type="SUPFAM" id="SSF54001">
    <property type="entry name" value="Cysteine proteinases"/>
    <property type="match status" value="1"/>
</dbReference>
<proteinExistence type="predicted"/>
<dbReference type="SUPFAM" id="SSF53098">
    <property type="entry name" value="Ribonuclease H-like"/>
    <property type="match status" value="1"/>
</dbReference>
<dbReference type="PANTHER" id="PTHR13620:SF109">
    <property type="entry name" value="3'-5' EXONUCLEASE"/>
    <property type="match status" value="1"/>
</dbReference>
<dbReference type="PROSITE" id="PS50802">
    <property type="entry name" value="OTU"/>
    <property type="match status" value="1"/>
</dbReference>
<dbReference type="GO" id="GO:0046872">
    <property type="term" value="F:metal ion binding"/>
    <property type="evidence" value="ECO:0007669"/>
    <property type="project" value="UniProtKB-KW"/>
</dbReference>
<dbReference type="Pfam" id="PF20499">
    <property type="entry name" value="DUF6729"/>
    <property type="match status" value="1"/>
</dbReference>
<dbReference type="Gene3D" id="3.30.420.10">
    <property type="entry name" value="Ribonuclease H-like superfamily/Ribonuclease H"/>
    <property type="match status" value="1"/>
</dbReference>
<comment type="subcellular location">
    <subcellularLocation>
        <location evidence="1">Nucleus</location>
    </subcellularLocation>
</comment>
<dbReference type="InterPro" id="IPR003323">
    <property type="entry name" value="OTU_dom"/>
</dbReference>
<evidence type="ECO:0000256" key="6">
    <source>
        <dbReference type="ARBA" id="ARBA00022842"/>
    </source>
</evidence>
<evidence type="ECO:0000256" key="10">
    <source>
        <dbReference type="SAM" id="MobiDB-lite"/>
    </source>
</evidence>
<evidence type="ECO:0000256" key="8">
    <source>
        <dbReference type="ARBA" id="ARBA00040531"/>
    </source>
</evidence>
<evidence type="ECO:0000313" key="13">
    <source>
        <dbReference type="Proteomes" id="UP000193642"/>
    </source>
</evidence>
<dbReference type="OrthoDB" id="2145702at2759"/>
<dbReference type="InterPro" id="IPR051132">
    <property type="entry name" value="3-5_Exonuclease_domain"/>
</dbReference>
<evidence type="ECO:0000256" key="4">
    <source>
        <dbReference type="ARBA" id="ARBA00022801"/>
    </source>
</evidence>
<dbReference type="Gene3D" id="3.90.70.80">
    <property type="match status" value="1"/>
</dbReference>
<reference evidence="12 13" key="1">
    <citation type="submission" date="2016-07" db="EMBL/GenBank/DDBJ databases">
        <title>Pervasive Adenine N6-methylation of Active Genes in Fungi.</title>
        <authorList>
            <consortium name="DOE Joint Genome Institute"/>
            <person name="Mondo S.J."/>
            <person name="Dannebaum R.O."/>
            <person name="Kuo R.C."/>
            <person name="Labutti K."/>
            <person name="Haridas S."/>
            <person name="Kuo A."/>
            <person name="Salamov A."/>
            <person name="Ahrendt S.R."/>
            <person name="Lipzen A."/>
            <person name="Sullivan W."/>
            <person name="Andreopoulos W.B."/>
            <person name="Clum A."/>
            <person name="Lindquist E."/>
            <person name="Daum C."/>
            <person name="Ramamoorthy G.K."/>
            <person name="Gryganskyi A."/>
            <person name="Culley D."/>
            <person name="Magnuson J.K."/>
            <person name="James T.Y."/>
            <person name="O'Malley M.A."/>
            <person name="Stajich J.E."/>
            <person name="Spatafora J.W."/>
            <person name="Visel A."/>
            <person name="Grigoriev I.V."/>
        </authorList>
    </citation>
    <scope>NUCLEOTIDE SEQUENCE [LARGE SCALE GENOMIC DNA]</scope>
    <source>
        <strain evidence="12 13">JEL800</strain>
    </source>
</reference>
<evidence type="ECO:0000256" key="7">
    <source>
        <dbReference type="ARBA" id="ARBA00023242"/>
    </source>
</evidence>
<feature type="domain" description="OTU" evidence="11">
    <location>
        <begin position="114"/>
        <end position="245"/>
    </location>
</feature>
<evidence type="ECO:0000259" key="11">
    <source>
        <dbReference type="PROSITE" id="PS50802"/>
    </source>
</evidence>
<feature type="region of interest" description="Disordered" evidence="10">
    <location>
        <begin position="15"/>
        <end position="42"/>
    </location>
</feature>
<evidence type="ECO:0000256" key="5">
    <source>
        <dbReference type="ARBA" id="ARBA00022839"/>
    </source>
</evidence>
<organism evidence="12 13">
    <name type="scientific">Rhizoclosmatium globosum</name>
    <dbReference type="NCBI Taxonomy" id="329046"/>
    <lineage>
        <taxon>Eukaryota</taxon>
        <taxon>Fungi</taxon>
        <taxon>Fungi incertae sedis</taxon>
        <taxon>Chytridiomycota</taxon>
        <taxon>Chytridiomycota incertae sedis</taxon>
        <taxon>Chytridiomycetes</taxon>
        <taxon>Chytridiales</taxon>
        <taxon>Chytriomycetaceae</taxon>
        <taxon>Rhizoclosmatium</taxon>
    </lineage>
</organism>
<dbReference type="InterPro" id="IPR046616">
    <property type="entry name" value="DUF6729"/>
</dbReference>
<keyword evidence="13" id="KW-1185">Reference proteome</keyword>
<gene>
    <name evidence="12" type="ORF">BCR33DRAFT_828962</name>
</gene>
<dbReference type="GO" id="GO:0008408">
    <property type="term" value="F:3'-5' exonuclease activity"/>
    <property type="evidence" value="ECO:0007669"/>
    <property type="project" value="InterPro"/>
</dbReference>
<dbReference type="Proteomes" id="UP000193642">
    <property type="component" value="Unassembled WGS sequence"/>
</dbReference>
<feature type="compositionally biased region" description="Acidic residues" evidence="10">
    <location>
        <begin position="266"/>
        <end position="283"/>
    </location>
</feature>
<protein>
    <recommendedName>
        <fullName evidence="8">3'-5' exonuclease</fullName>
    </recommendedName>
    <alternativeName>
        <fullName evidence="9">Werner Syndrome-like exonuclease</fullName>
    </alternativeName>
</protein>
<evidence type="ECO:0000256" key="9">
    <source>
        <dbReference type="ARBA" id="ARBA00042761"/>
    </source>
</evidence>
<dbReference type="Pfam" id="PF01612">
    <property type="entry name" value="DNA_pol_A_exo1"/>
    <property type="match status" value="1"/>
</dbReference>
<dbReference type="InterPro" id="IPR036397">
    <property type="entry name" value="RNaseH_sf"/>
</dbReference>
<dbReference type="PANTHER" id="PTHR13620">
    <property type="entry name" value="3-5 EXONUCLEASE"/>
    <property type="match status" value="1"/>
</dbReference>
<name>A0A1Y2BYS2_9FUNG</name>
<comment type="caution">
    <text evidence="12">The sequence shown here is derived from an EMBL/GenBank/DDBJ whole genome shotgun (WGS) entry which is preliminary data.</text>
</comment>
<dbReference type="InterPro" id="IPR038765">
    <property type="entry name" value="Papain-like_cys_pep_sf"/>
</dbReference>
<dbReference type="InterPro" id="IPR002562">
    <property type="entry name" value="3'-5'_exonuclease_dom"/>
</dbReference>
<feature type="compositionally biased region" description="Polar residues" evidence="10">
    <location>
        <begin position="71"/>
        <end position="80"/>
    </location>
</feature>
<dbReference type="Pfam" id="PF02338">
    <property type="entry name" value="OTU"/>
    <property type="match status" value="1"/>
</dbReference>
<feature type="region of interest" description="Disordered" evidence="10">
    <location>
        <begin position="60"/>
        <end position="84"/>
    </location>
</feature>
<dbReference type="EMBL" id="MCGO01000037">
    <property type="protein sequence ID" value="ORY39923.1"/>
    <property type="molecule type" value="Genomic_DNA"/>
</dbReference>
<evidence type="ECO:0000256" key="1">
    <source>
        <dbReference type="ARBA" id="ARBA00004123"/>
    </source>
</evidence>
<evidence type="ECO:0000313" key="12">
    <source>
        <dbReference type="EMBL" id="ORY39923.1"/>
    </source>
</evidence>
<dbReference type="GO" id="GO:0006139">
    <property type="term" value="P:nucleobase-containing compound metabolic process"/>
    <property type="evidence" value="ECO:0007669"/>
    <property type="project" value="InterPro"/>
</dbReference>
<evidence type="ECO:0000256" key="3">
    <source>
        <dbReference type="ARBA" id="ARBA00022723"/>
    </source>
</evidence>
<keyword evidence="7" id="KW-0539">Nucleus</keyword>
<dbReference type="InterPro" id="IPR012337">
    <property type="entry name" value="RNaseH-like_sf"/>
</dbReference>
<keyword evidence="5" id="KW-0269">Exonuclease</keyword>
<sequence>MVVSTNDITPLKIEMKQQQTPKTTKSKHGGAREGAGRKKAPLPAGQLKLDLVTFGIKRKEPMKSPTLPESHATNSHNETNADVGDKDVDANVLFNQPYSPLVIRTVKNESFTGKVSQFIDGDGNCLFRCLSWFVHKGDQSHHRDIRRKIVGHFRKRSNVFERLAAIDNMSLDDLCAKYETNGEFGDEYCLASFCDLYQMEVTVFSNINTQYHVTVFTPQARPASYMKISLHLSVSSDHYEVVLDSTQEFETAPTGPNVSSYVPASDEGDGEDDDDGDSDDDEDHASNNSSTTRKRFIHRTDPNGAYLTQVCAAVRRGDHDAQLKLGNVLILPPDPVSSLRKSVLRGGDYSPEFFLYSNLVVCNPYLTCDESNVVCPNCNSNNTRQSGYSEEPRRIYGINGLIYYLLAARGTCQDCKHKFRTTNAVTISKLLLHYQPKFNQTLTKRAGVDDELVFLLRNGLYQGLGPAGVHSLQRQKATYRHSLSELQYYSVVESLMVQSRTQPSVSMRKVIDPNDIPPFPSFTSPDYDGGYPSINYLKKILVKDNLKRRDWLDFEVQRRSGTVLSIDHYYKICKHLAPINGHRLFKALFTAKNEYREIRLQALTQSSGHLDLIPLFRSHERTREYFGYSPITLVYTDKCCSDRSFLQSVLEQSLPVGTAAKPLLPLPDNPLCVRLLSTERPTEITTALARIIQHIRSLPNSSRMPLGLDTEWKVGPRGKEGKIQLLQLAIKEKLLNDESETELILLVVLKDRFDWPPYLKEVVESPKTLKIGSRIVAADFKYLNEDWGIQPRSLDSADICDTGHLCKRKGFVEKANASLSKCCAAVLGYCLDKSDSVRCSDWSKPRYSQQQKDYAARDAWAGLLIYLQLQNAVDTSFSRLVLPTTVPEPQVLENDSAGTSADSLFRQLLEVENGVTVKLDSVHGMMRIELPKKHPMAGVFAKKLRDAIFILNPEDVKRVDEYLRTKGTTFEEELLRNPDWCLKRVRRSIPSSDILYDRVNELLIEFSLDSYKDEKGVPLLSAKAKKDMKTLLNDHIRKGCLSDPADFPLYTKIGDDKDGLPLYATFRGTSDVESFHQLLEQIFSSMNCSPEFMDAVLSQIRHVFNIRASERNRPGFPKIGHYEHYMIDAINEITFRIYGKPIHKWWTVTSLFRPTSETFGIIPHLPEEEWEPVTEKDVESYPRTYRFLALRTKCLIPYLPVHTPAEWRLFTQNLSFYVGKTAGGSSSKSGLENMALDWNSGKLPVCPKAPTISKEFIITRKLEAHLEDAHKVLLKRLQRKDLMNKNKTGMSSLDDSLAQFSELDFPYLAEFDGAEIGPFRVIFDENLVDSDSDMESYVTAEEPVGEFEFDTLPQVLQNAVNISFQPQPAATVFLPSSNSTLAVPFGTLPITTPQPATILPKKPRKPRTCQRCERQKCAGVWKQSKCDFVKPISTKTPTIRSITQRTSIPALSIDSAALDAKIELFNDSMHGLYGNGDGIVWDPARSEQDLHYARTLFSASNNIIIQLWIEKFMAARNNEE</sequence>
<dbReference type="CDD" id="cd06141">
    <property type="entry name" value="WRN_exo"/>
    <property type="match status" value="1"/>
</dbReference>
<dbReference type="CDD" id="cd22744">
    <property type="entry name" value="OTU"/>
    <property type="match status" value="1"/>
</dbReference>
<feature type="region of interest" description="Disordered" evidence="10">
    <location>
        <begin position="247"/>
        <end position="297"/>
    </location>
</feature>
<dbReference type="STRING" id="329046.A0A1Y2BYS2"/>
<feature type="compositionally biased region" description="Polar residues" evidence="10">
    <location>
        <begin position="247"/>
        <end position="262"/>
    </location>
</feature>
<keyword evidence="3" id="KW-0479">Metal-binding</keyword>
<keyword evidence="6" id="KW-0460">Magnesium</keyword>
<accession>A0A1Y2BYS2</accession>
<evidence type="ECO:0000256" key="2">
    <source>
        <dbReference type="ARBA" id="ARBA00022722"/>
    </source>
</evidence>
<dbReference type="GO" id="GO:0003676">
    <property type="term" value="F:nucleic acid binding"/>
    <property type="evidence" value="ECO:0007669"/>
    <property type="project" value="InterPro"/>
</dbReference>